<evidence type="ECO:0000313" key="2">
    <source>
        <dbReference type="Proteomes" id="UP000828390"/>
    </source>
</evidence>
<name>A0A9D4JAI7_DREPO</name>
<proteinExistence type="predicted"/>
<sequence>MKTQVKRDSITAYFQERCGGGPKSKDFWPTIKPFLSQKPTNKTDNPVILKSADGQLKSDQHDVANTLDTFDINIAKNIGIEVKTHDTDLHPSIEKIIKHHTETEGQQFAFETVTELTISTSIKRLNPKKAPGVDQIKPKVIIAGKPSLSLPISNLYNTMINKAESLKLAQVIPIYKKDDPFSIKTPARHSR</sequence>
<organism evidence="1 2">
    <name type="scientific">Dreissena polymorpha</name>
    <name type="common">Zebra mussel</name>
    <name type="synonym">Mytilus polymorpha</name>
    <dbReference type="NCBI Taxonomy" id="45954"/>
    <lineage>
        <taxon>Eukaryota</taxon>
        <taxon>Metazoa</taxon>
        <taxon>Spiralia</taxon>
        <taxon>Lophotrochozoa</taxon>
        <taxon>Mollusca</taxon>
        <taxon>Bivalvia</taxon>
        <taxon>Autobranchia</taxon>
        <taxon>Heteroconchia</taxon>
        <taxon>Euheterodonta</taxon>
        <taxon>Imparidentia</taxon>
        <taxon>Neoheterodontei</taxon>
        <taxon>Myida</taxon>
        <taxon>Dreissenoidea</taxon>
        <taxon>Dreissenidae</taxon>
        <taxon>Dreissena</taxon>
    </lineage>
</organism>
<accession>A0A9D4JAI7</accession>
<protein>
    <submittedName>
        <fullName evidence="1">Uncharacterized protein</fullName>
    </submittedName>
</protein>
<dbReference type="Proteomes" id="UP000828390">
    <property type="component" value="Unassembled WGS sequence"/>
</dbReference>
<dbReference type="AlphaFoldDB" id="A0A9D4JAI7"/>
<reference evidence="1" key="1">
    <citation type="journal article" date="2019" name="bioRxiv">
        <title>The Genome of the Zebra Mussel, Dreissena polymorpha: A Resource for Invasive Species Research.</title>
        <authorList>
            <person name="McCartney M.A."/>
            <person name="Auch B."/>
            <person name="Kono T."/>
            <person name="Mallez S."/>
            <person name="Zhang Y."/>
            <person name="Obille A."/>
            <person name="Becker A."/>
            <person name="Abrahante J.E."/>
            <person name="Garbe J."/>
            <person name="Badalamenti J.P."/>
            <person name="Herman A."/>
            <person name="Mangelson H."/>
            <person name="Liachko I."/>
            <person name="Sullivan S."/>
            <person name="Sone E.D."/>
            <person name="Koren S."/>
            <person name="Silverstein K.A.T."/>
            <person name="Beckman K.B."/>
            <person name="Gohl D.M."/>
        </authorList>
    </citation>
    <scope>NUCLEOTIDE SEQUENCE</scope>
    <source>
        <strain evidence="1">Duluth1</strain>
        <tissue evidence="1">Whole animal</tissue>
    </source>
</reference>
<reference evidence="1" key="2">
    <citation type="submission" date="2020-11" db="EMBL/GenBank/DDBJ databases">
        <authorList>
            <person name="McCartney M.A."/>
            <person name="Auch B."/>
            <person name="Kono T."/>
            <person name="Mallez S."/>
            <person name="Becker A."/>
            <person name="Gohl D.M."/>
            <person name="Silverstein K.A.T."/>
            <person name="Koren S."/>
            <person name="Bechman K.B."/>
            <person name="Herman A."/>
            <person name="Abrahante J.E."/>
            <person name="Garbe J."/>
        </authorList>
    </citation>
    <scope>NUCLEOTIDE SEQUENCE</scope>
    <source>
        <strain evidence="1">Duluth1</strain>
        <tissue evidence="1">Whole animal</tissue>
    </source>
</reference>
<gene>
    <name evidence="1" type="ORF">DPMN_134236</name>
</gene>
<evidence type="ECO:0000313" key="1">
    <source>
        <dbReference type="EMBL" id="KAH3805926.1"/>
    </source>
</evidence>
<comment type="caution">
    <text evidence="1">The sequence shown here is derived from an EMBL/GenBank/DDBJ whole genome shotgun (WGS) entry which is preliminary data.</text>
</comment>
<keyword evidence="2" id="KW-1185">Reference proteome</keyword>
<dbReference type="EMBL" id="JAIWYP010000006">
    <property type="protein sequence ID" value="KAH3805926.1"/>
    <property type="molecule type" value="Genomic_DNA"/>
</dbReference>